<protein>
    <submittedName>
        <fullName evidence="1">Uncharacterized protein</fullName>
    </submittedName>
</protein>
<reference evidence="1 2" key="2">
    <citation type="journal article" date="2022" name="Mol. Ecol. Resour.">
        <title>The genomes of chicory, endive, great burdock and yacon provide insights into Asteraceae paleo-polyploidization history and plant inulin production.</title>
        <authorList>
            <person name="Fan W."/>
            <person name="Wang S."/>
            <person name="Wang H."/>
            <person name="Wang A."/>
            <person name="Jiang F."/>
            <person name="Liu H."/>
            <person name="Zhao H."/>
            <person name="Xu D."/>
            <person name="Zhang Y."/>
        </authorList>
    </citation>
    <scope>NUCLEOTIDE SEQUENCE [LARGE SCALE GENOMIC DNA]</scope>
    <source>
        <strain evidence="2">cv. Yunnan</strain>
        <tissue evidence="1">Leaves</tissue>
    </source>
</reference>
<sequence length="600" mass="65105">MELKSGLSAFVTGGASGIGRALSIALAQKGIFVTVVDFSEDRGKEVALLAQQESLKFHSGLNFPSAIFVKCDVSNKGEVAAAFEKHVEVYGGLDICINCAGITTPIPFHKDQTDGSNSWRQAINVNLVAVIDCTHRAIKIMEAARKPGVIINMGSAAGLYPSVTDSIYSASKGGVIMFTRSLAPYKKKRIRVNVLCPEFIRTEMAEKADSQFIERMGGYVSMETLIQGAFELMTDEIKAGSCLWITNRRGLEYWPTPTEEAKYLVVPSRVNKRFSSIISSNVQIPQSFEKVIVHTLSHNFRGATSIVRAPLKLPIKPDHVLLKIIYAGVNASDVNFSSGSYFSGSKQEICSRLPFDAGFEVPSKHILPVTRPDPEVVAMLTSGLTASISLEKAAQMESGKTVLVTAAAGGTGQFAVQLAKLAGNKVVASCGGKDKAILLRDLGVDRVIDYKEESIKNVLKKEFPKGVDIVYESVGGDMFDMCLSALAVYGRMVVIGMISQYQGEHGWKPRNYTGLCEKLLTKSQTVAGFFLVQYAHLWQQHLDNLVHLFSVGKLKVAIDPKSFVGVQSVANAVEYLHSGKSVGKVVVCIDPSFSQQTSKL</sequence>
<evidence type="ECO:0000313" key="1">
    <source>
        <dbReference type="EMBL" id="KAI3809840.1"/>
    </source>
</evidence>
<dbReference type="EMBL" id="CM042024">
    <property type="protein sequence ID" value="KAI3809840.1"/>
    <property type="molecule type" value="Genomic_DNA"/>
</dbReference>
<evidence type="ECO:0000313" key="2">
    <source>
        <dbReference type="Proteomes" id="UP001056120"/>
    </source>
</evidence>
<organism evidence="1 2">
    <name type="scientific">Smallanthus sonchifolius</name>
    <dbReference type="NCBI Taxonomy" id="185202"/>
    <lineage>
        <taxon>Eukaryota</taxon>
        <taxon>Viridiplantae</taxon>
        <taxon>Streptophyta</taxon>
        <taxon>Embryophyta</taxon>
        <taxon>Tracheophyta</taxon>
        <taxon>Spermatophyta</taxon>
        <taxon>Magnoliopsida</taxon>
        <taxon>eudicotyledons</taxon>
        <taxon>Gunneridae</taxon>
        <taxon>Pentapetalae</taxon>
        <taxon>asterids</taxon>
        <taxon>campanulids</taxon>
        <taxon>Asterales</taxon>
        <taxon>Asteraceae</taxon>
        <taxon>Asteroideae</taxon>
        <taxon>Heliantheae alliance</taxon>
        <taxon>Millerieae</taxon>
        <taxon>Smallanthus</taxon>
    </lineage>
</organism>
<reference evidence="2" key="1">
    <citation type="journal article" date="2022" name="Mol. Ecol. Resour.">
        <title>The genomes of chicory, endive, great burdock and yacon provide insights into Asteraceae palaeo-polyploidization history and plant inulin production.</title>
        <authorList>
            <person name="Fan W."/>
            <person name="Wang S."/>
            <person name="Wang H."/>
            <person name="Wang A."/>
            <person name="Jiang F."/>
            <person name="Liu H."/>
            <person name="Zhao H."/>
            <person name="Xu D."/>
            <person name="Zhang Y."/>
        </authorList>
    </citation>
    <scope>NUCLEOTIDE SEQUENCE [LARGE SCALE GENOMIC DNA]</scope>
    <source>
        <strain evidence="2">cv. Yunnan</strain>
    </source>
</reference>
<name>A0ACB9IR49_9ASTR</name>
<proteinExistence type="predicted"/>
<gene>
    <name evidence="1" type="ORF">L1987_19440</name>
</gene>
<dbReference type="Proteomes" id="UP001056120">
    <property type="component" value="Linkage Group LG07"/>
</dbReference>
<comment type="caution">
    <text evidence="1">The sequence shown here is derived from an EMBL/GenBank/DDBJ whole genome shotgun (WGS) entry which is preliminary data.</text>
</comment>
<keyword evidence="2" id="KW-1185">Reference proteome</keyword>
<accession>A0ACB9IR49</accession>